<protein>
    <recommendedName>
        <fullName evidence="2">TFA2 Winged helix domain-containing protein</fullName>
    </recommendedName>
</protein>
<dbReference type="PANTHER" id="PTHR12716">
    <property type="entry name" value="TRANSCRIPTION INITIATION FACTOR IIE, BETA SUBUNIT"/>
    <property type="match status" value="1"/>
</dbReference>
<dbReference type="STRING" id="3469.A0A4Y7J8K0"/>
<reference evidence="3 4" key="1">
    <citation type="journal article" date="2018" name="Science">
        <title>The opium poppy genome and morphinan production.</title>
        <authorList>
            <person name="Guo L."/>
            <person name="Winzer T."/>
            <person name="Yang X."/>
            <person name="Li Y."/>
            <person name="Ning Z."/>
            <person name="He Z."/>
            <person name="Teodor R."/>
            <person name="Lu Y."/>
            <person name="Bowser T.A."/>
            <person name="Graham I.A."/>
            <person name="Ye K."/>
        </authorList>
    </citation>
    <scope>NUCLEOTIDE SEQUENCE [LARGE SCALE GENOMIC DNA]</scope>
    <source>
        <strain evidence="4">cv. HN1</strain>
        <tissue evidence="3">Leaves</tissue>
    </source>
</reference>
<dbReference type="PANTHER" id="PTHR12716:SF8">
    <property type="entry name" value="TRANSCRIPTION INITIATION FACTOR IIE SUBUNIT BETA"/>
    <property type="match status" value="1"/>
</dbReference>
<dbReference type="InterPro" id="IPR040501">
    <property type="entry name" value="TFA2_Winged_2"/>
</dbReference>
<dbReference type="Pfam" id="PF18121">
    <property type="entry name" value="TFA2_Winged_2"/>
    <property type="match status" value="1"/>
</dbReference>
<dbReference type="GO" id="GO:0005673">
    <property type="term" value="C:transcription factor TFIIE complex"/>
    <property type="evidence" value="ECO:0007669"/>
    <property type="project" value="InterPro"/>
</dbReference>
<feature type="region of interest" description="Disordered" evidence="1">
    <location>
        <begin position="28"/>
        <end position="49"/>
    </location>
</feature>
<dbReference type="AlphaFoldDB" id="A0A4Y7J8K0"/>
<evidence type="ECO:0000313" key="4">
    <source>
        <dbReference type="Proteomes" id="UP000316621"/>
    </source>
</evidence>
<evidence type="ECO:0000256" key="1">
    <source>
        <dbReference type="SAM" id="MobiDB-lite"/>
    </source>
</evidence>
<dbReference type="OMA" id="DERYECE"/>
<feature type="domain" description="TFA2 Winged helix" evidence="2">
    <location>
        <begin position="164"/>
        <end position="221"/>
    </location>
</feature>
<sequence length="308" mass="34390">MALQESLTRFKQQQEKCQSTLSSINNARAAAGSGSSSRSAPHHKSVPIATTSSIAAKAPAVKFSNDTERLQHINSIRKAPIGAQMKRVIAILYETREAFTAEQINEVCYVDADNNREVFSGLTNNPKVFYDGKRFSYKNGSGKVPAYAYAFIVDTGRQATHDLKNKKELLHLIRKFPEGKNVIDLKDAYPTVLDDVQALKASGDVWLLSNFDSQEDVVFPNDPKITIKVDDDLKVLFRGIELPRDMIDIEKDLQKNGMKPATNTAKRRAMAQVHGINPKPKAKKKTRDISKRTKLTNAHLPELFKNIP</sequence>
<feature type="compositionally biased region" description="Low complexity" evidence="1">
    <location>
        <begin position="28"/>
        <end position="39"/>
    </location>
</feature>
<proteinExistence type="predicted"/>
<dbReference type="EMBL" id="CM010718">
    <property type="protein sequence ID" value="RZC57473.1"/>
    <property type="molecule type" value="Genomic_DNA"/>
</dbReference>
<gene>
    <name evidence="3" type="ORF">C5167_004765</name>
</gene>
<accession>A0A4Y7J8K0</accession>
<evidence type="ECO:0000313" key="3">
    <source>
        <dbReference type="EMBL" id="RZC57473.1"/>
    </source>
</evidence>
<dbReference type="GO" id="GO:0001097">
    <property type="term" value="F:TFIIH-class transcription factor complex binding"/>
    <property type="evidence" value="ECO:0007669"/>
    <property type="project" value="TreeGrafter"/>
</dbReference>
<dbReference type="InterPro" id="IPR016656">
    <property type="entry name" value="TFIIE-bsu"/>
</dbReference>
<keyword evidence="4" id="KW-1185">Reference proteome</keyword>
<organism evidence="3 4">
    <name type="scientific">Papaver somniferum</name>
    <name type="common">Opium poppy</name>
    <dbReference type="NCBI Taxonomy" id="3469"/>
    <lineage>
        <taxon>Eukaryota</taxon>
        <taxon>Viridiplantae</taxon>
        <taxon>Streptophyta</taxon>
        <taxon>Embryophyta</taxon>
        <taxon>Tracheophyta</taxon>
        <taxon>Spermatophyta</taxon>
        <taxon>Magnoliopsida</taxon>
        <taxon>Ranunculales</taxon>
        <taxon>Papaveraceae</taxon>
        <taxon>Papaveroideae</taxon>
        <taxon>Papaver</taxon>
    </lineage>
</organism>
<dbReference type="GO" id="GO:0006367">
    <property type="term" value="P:transcription initiation at RNA polymerase II promoter"/>
    <property type="evidence" value="ECO:0007669"/>
    <property type="project" value="InterPro"/>
</dbReference>
<evidence type="ECO:0000259" key="2">
    <source>
        <dbReference type="Pfam" id="PF18121"/>
    </source>
</evidence>
<dbReference type="Gramene" id="RZC57473">
    <property type="protein sequence ID" value="RZC57473"/>
    <property type="gene ID" value="C5167_004765"/>
</dbReference>
<name>A0A4Y7J8K0_PAPSO</name>
<dbReference type="Proteomes" id="UP000316621">
    <property type="component" value="Chromosome 4"/>
</dbReference>